<dbReference type="Gene3D" id="1.20.1340.10">
    <property type="entry name" value="dopa decarboxylase, N-terminal domain"/>
    <property type="match status" value="1"/>
</dbReference>
<dbReference type="Gene3D" id="3.90.1150.10">
    <property type="entry name" value="Aspartate Aminotransferase, domain 1"/>
    <property type="match status" value="1"/>
</dbReference>
<evidence type="ECO:0000256" key="7">
    <source>
        <dbReference type="RuleBase" id="RU000382"/>
    </source>
</evidence>
<name>A0A8G0ZX69_9RHOB</name>
<keyword evidence="8" id="KW-0032">Aminotransferase</keyword>
<comment type="similarity">
    <text evidence="2 7">Belongs to the group II decarboxylase family.</text>
</comment>
<dbReference type="InterPro" id="IPR015422">
    <property type="entry name" value="PyrdxlP-dep_Trfase_small"/>
</dbReference>
<evidence type="ECO:0000256" key="5">
    <source>
        <dbReference type="ARBA" id="ARBA00023239"/>
    </source>
</evidence>
<evidence type="ECO:0000256" key="3">
    <source>
        <dbReference type="ARBA" id="ARBA00022793"/>
    </source>
</evidence>
<keyword evidence="5 7" id="KW-0456">Lyase</keyword>
<keyword evidence="8" id="KW-0808">Transferase</keyword>
<keyword evidence="3" id="KW-0210">Decarboxylase</keyword>
<comment type="cofactor">
    <cofactor evidence="1 6 7">
        <name>pyridoxal 5'-phosphate</name>
        <dbReference type="ChEBI" id="CHEBI:597326"/>
    </cofactor>
</comment>
<evidence type="ECO:0000256" key="1">
    <source>
        <dbReference type="ARBA" id="ARBA00001933"/>
    </source>
</evidence>
<dbReference type="GO" id="GO:0006520">
    <property type="term" value="P:amino acid metabolic process"/>
    <property type="evidence" value="ECO:0007669"/>
    <property type="project" value="InterPro"/>
</dbReference>
<evidence type="ECO:0000256" key="6">
    <source>
        <dbReference type="PIRSR" id="PIRSR602129-50"/>
    </source>
</evidence>
<sequence length="474" mass="50407">MLESYPKIEVEDPFGVPPDTLGLSADEMRRLGYRVVDLVVDRAMRRNQEHAILEASPAELLARLGGPLPEEPGDPDAALELMAEVALSHQQHGDHPRYFARVPGPASFAAILGEWMGTGFNTIAASWGGGSGPAAVEMTVCRWIAELLGMPPETEGVLVSGGSLGNLTAFAVARSENGPGVAYLTDQTHSSLPRDLRALGWAEEDIRILPAGAGLRMDLADLRAAIAADKAAGRRPALVIATAGSTNTGAVDPLEGIADLCRDEGLWFHVDGAYGGPAALVPEGRAALAGMERADSVVLDPHKWLFQPYDVGVCLVTRPAALERAFAMHPEYLKDVQATTGAVNFGNRSLELTRRSRALKLWMSLRTYGAKRFREAVRAGIRTAELAERLLRADPATWEVVTPAQIGIVCFAFRGAKPGEHAAAAKAVSDSGFACVTSTSLQGQSALRLCTINPLTTEADIAETLRRLAAARPG</sequence>
<evidence type="ECO:0000256" key="2">
    <source>
        <dbReference type="ARBA" id="ARBA00009533"/>
    </source>
</evidence>
<dbReference type="KEGG" id="nsm:JO391_02115"/>
<dbReference type="PANTHER" id="PTHR11999:SF70">
    <property type="entry name" value="MIP05841P"/>
    <property type="match status" value="1"/>
</dbReference>
<dbReference type="GO" id="GO:0008483">
    <property type="term" value="F:transaminase activity"/>
    <property type="evidence" value="ECO:0007669"/>
    <property type="project" value="UniProtKB-KW"/>
</dbReference>
<evidence type="ECO:0000313" key="9">
    <source>
        <dbReference type="Proteomes" id="UP000826300"/>
    </source>
</evidence>
<keyword evidence="9" id="KW-1185">Reference proteome</keyword>
<proteinExistence type="inferred from homology"/>
<dbReference type="SUPFAM" id="SSF53383">
    <property type="entry name" value="PLP-dependent transferases"/>
    <property type="match status" value="1"/>
</dbReference>
<dbReference type="InterPro" id="IPR002129">
    <property type="entry name" value="PyrdxlP-dep_de-COase"/>
</dbReference>
<dbReference type="GO" id="GO:0016831">
    <property type="term" value="F:carboxy-lyase activity"/>
    <property type="evidence" value="ECO:0007669"/>
    <property type="project" value="UniProtKB-KW"/>
</dbReference>
<dbReference type="AlphaFoldDB" id="A0A8G0ZX69"/>
<accession>A0A8G0ZX69</accession>
<dbReference type="InterPro" id="IPR015421">
    <property type="entry name" value="PyrdxlP-dep_Trfase_major"/>
</dbReference>
<dbReference type="GO" id="GO:0030170">
    <property type="term" value="F:pyridoxal phosphate binding"/>
    <property type="evidence" value="ECO:0007669"/>
    <property type="project" value="InterPro"/>
</dbReference>
<protein>
    <submittedName>
        <fullName evidence="8">Aminotransferase class I/II-fold pyridoxal phosphate-dependent enzyme</fullName>
    </submittedName>
</protein>
<dbReference type="Pfam" id="PF00282">
    <property type="entry name" value="Pyridoxal_deC"/>
    <property type="match status" value="1"/>
</dbReference>
<dbReference type="InterPro" id="IPR010977">
    <property type="entry name" value="Aromatic_deC"/>
</dbReference>
<dbReference type="PRINTS" id="PR00800">
    <property type="entry name" value="YHDCRBOXLASE"/>
</dbReference>
<dbReference type="PANTHER" id="PTHR11999">
    <property type="entry name" value="GROUP II PYRIDOXAL-5-PHOSPHATE DECARBOXYLASE"/>
    <property type="match status" value="1"/>
</dbReference>
<dbReference type="EMBL" id="CP069370">
    <property type="protein sequence ID" value="QYZ70350.1"/>
    <property type="molecule type" value="Genomic_DNA"/>
</dbReference>
<keyword evidence="4 6" id="KW-0663">Pyridoxal phosphate</keyword>
<reference evidence="8" key="1">
    <citation type="submission" date="2021-02" db="EMBL/GenBank/DDBJ databases">
        <title>Rhodobacter shimadae sp. nov., an aerobic anoxygenic phototrophic bacterium isolated from a hot spring.</title>
        <authorList>
            <person name="Muramatsu S."/>
            <person name="Haruta S."/>
            <person name="Hirose S."/>
            <person name="Hanada S."/>
        </authorList>
    </citation>
    <scope>NUCLEOTIDE SEQUENCE</scope>
    <source>
        <strain evidence="8">N10</strain>
    </source>
</reference>
<evidence type="ECO:0000313" key="8">
    <source>
        <dbReference type="EMBL" id="QYZ70350.1"/>
    </source>
</evidence>
<dbReference type="InterPro" id="IPR015424">
    <property type="entry name" value="PyrdxlP-dep_Trfase"/>
</dbReference>
<evidence type="ECO:0000256" key="4">
    <source>
        <dbReference type="ARBA" id="ARBA00022898"/>
    </source>
</evidence>
<organism evidence="8 9">
    <name type="scientific">Neotabrizicola shimadae</name>
    <dbReference type="NCBI Taxonomy" id="2807096"/>
    <lineage>
        <taxon>Bacteria</taxon>
        <taxon>Pseudomonadati</taxon>
        <taxon>Pseudomonadota</taxon>
        <taxon>Alphaproteobacteria</taxon>
        <taxon>Rhodobacterales</taxon>
        <taxon>Paracoccaceae</taxon>
        <taxon>Neotabrizicola</taxon>
    </lineage>
</organism>
<dbReference type="Proteomes" id="UP000826300">
    <property type="component" value="Chromosome"/>
</dbReference>
<dbReference type="RefSeq" id="WP_220662566.1">
    <property type="nucleotide sequence ID" value="NZ_CP069370.1"/>
</dbReference>
<dbReference type="Gene3D" id="3.40.640.10">
    <property type="entry name" value="Type I PLP-dependent aspartate aminotransferase-like (Major domain)"/>
    <property type="match status" value="1"/>
</dbReference>
<feature type="modified residue" description="N6-(pyridoxal phosphate)lysine" evidence="6">
    <location>
        <position position="303"/>
    </location>
</feature>
<dbReference type="GO" id="GO:0019752">
    <property type="term" value="P:carboxylic acid metabolic process"/>
    <property type="evidence" value="ECO:0007669"/>
    <property type="project" value="InterPro"/>
</dbReference>
<gene>
    <name evidence="8" type="ORF">JO391_02115</name>
</gene>